<gene>
    <name evidence="1" type="ordered locus">Mmc1_0777</name>
</gene>
<dbReference type="Proteomes" id="UP000002586">
    <property type="component" value="Chromosome"/>
</dbReference>
<evidence type="ECO:0000313" key="2">
    <source>
        <dbReference type="Proteomes" id="UP000002586"/>
    </source>
</evidence>
<organism evidence="1 2">
    <name type="scientific">Magnetococcus marinus (strain ATCC BAA-1437 / JCM 17883 / MC-1)</name>
    <dbReference type="NCBI Taxonomy" id="156889"/>
    <lineage>
        <taxon>Bacteria</taxon>
        <taxon>Pseudomonadati</taxon>
        <taxon>Pseudomonadota</taxon>
        <taxon>Magnetococcia</taxon>
        <taxon>Magnetococcales</taxon>
        <taxon>Magnetococcaceae</taxon>
        <taxon>Magnetococcus</taxon>
    </lineage>
</organism>
<proteinExistence type="predicted"/>
<accession>A0L5Q5</accession>
<keyword evidence="2" id="KW-1185">Reference proteome</keyword>
<dbReference type="EMBL" id="CP000471">
    <property type="protein sequence ID" value="ABK43298.1"/>
    <property type="molecule type" value="Genomic_DNA"/>
</dbReference>
<dbReference type="RefSeq" id="WP_011712458.1">
    <property type="nucleotide sequence ID" value="NC_008576.1"/>
</dbReference>
<protein>
    <submittedName>
        <fullName evidence="1">Uncharacterized protein</fullName>
    </submittedName>
</protein>
<evidence type="ECO:0000313" key="1">
    <source>
        <dbReference type="EMBL" id="ABK43298.1"/>
    </source>
</evidence>
<dbReference type="AlphaFoldDB" id="A0L5Q5"/>
<reference evidence="1 2" key="2">
    <citation type="journal article" date="2012" name="Int. J. Syst. Evol. Microbiol.">
        <title>Magnetococcus marinus gen. nov., sp. nov., a marine, magnetotactic bacterium that represents a novel lineage (Magnetococcaceae fam. nov.; Magnetococcales ord. nov.) at the base of the Alphaproteobacteria.</title>
        <authorList>
            <person name="Bazylinski D.A."/>
            <person name="Williams T.J."/>
            <person name="Lefevre C.T."/>
            <person name="Berg R.J."/>
            <person name="Zhang C.L."/>
            <person name="Bowser S.S."/>
            <person name="Dean A.J."/>
            <person name="Beveridge T.J."/>
        </authorList>
    </citation>
    <scope>NUCLEOTIDE SEQUENCE [LARGE SCALE GENOMIC DNA]</scope>
    <source>
        <strain evidence="2">ATCC BAA-1437 / JCM 17883 / MC-1</strain>
    </source>
</reference>
<name>A0L5Q5_MAGMM</name>
<reference evidence="2" key="1">
    <citation type="journal article" date="2009" name="Appl. Environ. Microbiol.">
        <title>Complete genome sequence of the chemolithoautotrophic marine magnetotactic coccus strain MC-1.</title>
        <authorList>
            <person name="Schubbe S."/>
            <person name="Williams T.J."/>
            <person name="Xie G."/>
            <person name="Kiss H.E."/>
            <person name="Brettin T.S."/>
            <person name="Martinez D."/>
            <person name="Ross C.A."/>
            <person name="Schuler D."/>
            <person name="Cox B.L."/>
            <person name="Nealson K.H."/>
            <person name="Bazylinski D.A."/>
        </authorList>
    </citation>
    <scope>NUCLEOTIDE SEQUENCE [LARGE SCALE GENOMIC DNA]</scope>
    <source>
        <strain evidence="2">ATCC BAA-1437 / JCM 17883 / MC-1</strain>
    </source>
</reference>
<dbReference type="HOGENOM" id="CLU_2233261_0_0_5"/>
<dbReference type="KEGG" id="mgm:Mmc1_0777"/>
<sequence>MEICHNEQKAIVSFKLELIRIMQEHQSDRDAFIALASVFDAIPKLTSDNQTVTRCDPCTGENCSYRAHLLMLAERLSQIHGVDEALQLFKEHSPYQEQQRVSRFK</sequence>